<evidence type="ECO:0000259" key="4">
    <source>
        <dbReference type="Pfam" id="PF00535"/>
    </source>
</evidence>
<comment type="similarity">
    <text evidence="1">Belongs to the glycosyltransferase 2 family.</text>
</comment>
<dbReference type="GO" id="GO:0016020">
    <property type="term" value="C:membrane"/>
    <property type="evidence" value="ECO:0007669"/>
    <property type="project" value="GOC"/>
</dbReference>
<dbReference type="EMBL" id="BARU01042072">
    <property type="protein sequence ID" value="GAH80896.1"/>
    <property type="molecule type" value="Genomic_DNA"/>
</dbReference>
<reference evidence="5" key="1">
    <citation type="journal article" date="2014" name="Front. Microbiol.">
        <title>High frequency of phylogenetically diverse reductive dehalogenase-homologous genes in deep subseafloor sedimentary metagenomes.</title>
        <authorList>
            <person name="Kawai M."/>
            <person name="Futagami T."/>
            <person name="Toyoda A."/>
            <person name="Takaki Y."/>
            <person name="Nishi S."/>
            <person name="Hori S."/>
            <person name="Arai W."/>
            <person name="Tsubouchi T."/>
            <person name="Morono Y."/>
            <person name="Uchiyama I."/>
            <person name="Ito T."/>
            <person name="Fujiyama A."/>
            <person name="Inagaki F."/>
            <person name="Takami H."/>
        </authorList>
    </citation>
    <scope>NUCLEOTIDE SEQUENCE</scope>
    <source>
        <strain evidence="5">Expedition CK06-06</strain>
    </source>
</reference>
<dbReference type="GO" id="GO:0004582">
    <property type="term" value="F:dolichyl-phosphate beta-D-mannosyltransferase activity"/>
    <property type="evidence" value="ECO:0007669"/>
    <property type="project" value="InterPro"/>
</dbReference>
<keyword evidence="2" id="KW-0328">Glycosyltransferase</keyword>
<keyword evidence="3" id="KW-0808">Transferase</keyword>
<proteinExistence type="inferred from homology"/>
<dbReference type="SUPFAM" id="SSF53448">
    <property type="entry name" value="Nucleotide-diphospho-sugar transferases"/>
    <property type="match status" value="1"/>
</dbReference>
<accession>X1IEN9</accession>
<dbReference type="PANTHER" id="PTHR43398:SF1">
    <property type="entry name" value="DOLICHOL-PHOSPHATE MANNOSYLTRANSFERASE SUBUNIT 1"/>
    <property type="match status" value="1"/>
</dbReference>
<evidence type="ECO:0000313" key="5">
    <source>
        <dbReference type="EMBL" id="GAH80896.1"/>
    </source>
</evidence>
<organism evidence="5">
    <name type="scientific">marine sediment metagenome</name>
    <dbReference type="NCBI Taxonomy" id="412755"/>
    <lineage>
        <taxon>unclassified sequences</taxon>
        <taxon>metagenomes</taxon>
        <taxon>ecological metagenomes</taxon>
    </lineage>
</organism>
<evidence type="ECO:0000256" key="1">
    <source>
        <dbReference type="ARBA" id="ARBA00006739"/>
    </source>
</evidence>
<dbReference type="InterPro" id="IPR029044">
    <property type="entry name" value="Nucleotide-diphossugar_trans"/>
</dbReference>
<evidence type="ECO:0000256" key="3">
    <source>
        <dbReference type="ARBA" id="ARBA00022679"/>
    </source>
</evidence>
<name>X1IEN9_9ZZZZ</name>
<dbReference type="Gene3D" id="3.90.550.10">
    <property type="entry name" value="Spore Coat Polysaccharide Biosynthesis Protein SpsA, Chain A"/>
    <property type="match status" value="1"/>
</dbReference>
<feature type="domain" description="Glycosyltransferase 2-like" evidence="4">
    <location>
        <begin position="1"/>
        <end position="81"/>
    </location>
</feature>
<protein>
    <recommendedName>
        <fullName evidence="4">Glycosyltransferase 2-like domain-containing protein</fullName>
    </recommendedName>
</protein>
<dbReference type="InterPro" id="IPR001173">
    <property type="entry name" value="Glyco_trans_2-like"/>
</dbReference>
<gene>
    <name evidence="5" type="ORF">S03H2_64718</name>
</gene>
<evidence type="ECO:0000256" key="2">
    <source>
        <dbReference type="ARBA" id="ARBA00022676"/>
    </source>
</evidence>
<dbReference type="InterPro" id="IPR039528">
    <property type="entry name" value="DPM1-like"/>
</dbReference>
<dbReference type="AlphaFoldDB" id="X1IEN9"/>
<dbReference type="PANTHER" id="PTHR43398">
    <property type="entry name" value="DOLICHOL-PHOSPHATE MANNOSYLTRANSFERASE SUBUNIT 1"/>
    <property type="match status" value="1"/>
</dbReference>
<comment type="caution">
    <text evidence="5">The sequence shown here is derived from an EMBL/GenBank/DDBJ whole genome shotgun (WGS) entry which is preliminary data.</text>
</comment>
<dbReference type="GO" id="GO:0009247">
    <property type="term" value="P:glycolipid biosynthetic process"/>
    <property type="evidence" value="ECO:0007669"/>
    <property type="project" value="TreeGrafter"/>
</dbReference>
<dbReference type="Pfam" id="PF00535">
    <property type="entry name" value="Glycos_transf_2"/>
    <property type="match status" value="1"/>
</dbReference>
<sequence length="91" mass="10206">MDADNTHCPGLIFRMASLIDEGNDVIIASRYINGARVLGLPKKRRFLSIAASLFLKILFPTKGVKDFTSGYRAYRAAVLRKAFDKWGGCFY</sequence>